<evidence type="ECO:0000256" key="3">
    <source>
        <dbReference type="ARBA" id="ARBA00022692"/>
    </source>
</evidence>
<dbReference type="InterPro" id="IPR050833">
    <property type="entry name" value="Poly_Biosynth_Transport"/>
</dbReference>
<protein>
    <submittedName>
        <fullName evidence="7">Uncharacterized protein</fullName>
    </submittedName>
</protein>
<feature type="transmembrane region" description="Helical" evidence="6">
    <location>
        <begin position="366"/>
        <end position="387"/>
    </location>
</feature>
<dbReference type="AlphaFoldDB" id="A0A2J0L3J1"/>
<evidence type="ECO:0000256" key="5">
    <source>
        <dbReference type="ARBA" id="ARBA00023136"/>
    </source>
</evidence>
<feature type="transmembrane region" description="Helical" evidence="6">
    <location>
        <begin position="150"/>
        <end position="172"/>
    </location>
</feature>
<dbReference type="PANTHER" id="PTHR30250:SF11">
    <property type="entry name" value="O-ANTIGEN TRANSPORTER-RELATED"/>
    <property type="match status" value="1"/>
</dbReference>
<sequence length="494" mass="56508">MESKKDINKIFSDYTIMLANKYFFIVLAVASSVLLTRTLGQGGFGQFSLFMMVANIIFITFISWSSNSVLRFGKEEFIREGKLNKVFWARNIIIFWVLLISFTTIFILRANICAYLQIKFAYIYVLLYILIFCSLDYISYIFQAVRKLRLYSFIEVLNKFLFLVFLLVFLVLGKSKVPYILCALVVSQLLTFIIFIRYINFDWLFPIVFDKKSLKEIFTFSYPLILSSISAYIVNYIDIIVIKKYLLFSDVGIYSLSYNIMNYFQQVIMIVISVTGPILISLLTENKKEIVKLYITRIVPQGIFFWSMFLTLSILAMPYIIPLIFGWGFKGSVTPSLILLLGLVYNGIACFYSGILSSYKLIKEIVIVNIAMALINLAGDFLLVPIIGINGAAISSAVIYSLGACGYMLVGNRILGLKEYKALIFLIPAALILLASIFKFNIVASSLIAAFLYYLFLTRLKIFRVSDLEFLGHIDMPLFVRNALIKTYKFLDKS</sequence>
<feature type="transmembrane region" description="Helical" evidence="6">
    <location>
        <begin position="303"/>
        <end position="325"/>
    </location>
</feature>
<reference evidence="7 8" key="1">
    <citation type="submission" date="2017-09" db="EMBL/GenBank/DDBJ databases">
        <title>Depth-based differentiation of microbial function through sediment-hosted aquifers and enrichment of novel symbionts in the deep terrestrial subsurface.</title>
        <authorList>
            <person name="Probst A.J."/>
            <person name="Ladd B."/>
            <person name="Jarett J.K."/>
            <person name="Geller-Mcgrath D.E."/>
            <person name="Sieber C.M."/>
            <person name="Emerson J.B."/>
            <person name="Anantharaman K."/>
            <person name="Thomas B.C."/>
            <person name="Malmstrom R."/>
            <person name="Stieglmeier M."/>
            <person name="Klingl A."/>
            <person name="Woyke T."/>
            <person name="Ryan C.M."/>
            <person name="Banfield J.F."/>
        </authorList>
    </citation>
    <scope>NUCLEOTIDE SEQUENCE [LARGE SCALE GENOMIC DNA]</scope>
    <source>
        <strain evidence="7">CG07_land_8_20_14_0_80_42_15</strain>
    </source>
</reference>
<feature type="transmembrane region" description="Helical" evidence="6">
    <location>
        <begin position="220"/>
        <end position="243"/>
    </location>
</feature>
<dbReference type="EMBL" id="PEWV01000071">
    <property type="protein sequence ID" value="PIU41077.1"/>
    <property type="molecule type" value="Genomic_DNA"/>
</dbReference>
<accession>A0A2J0L3J1</accession>
<evidence type="ECO:0000256" key="1">
    <source>
        <dbReference type="ARBA" id="ARBA00004651"/>
    </source>
</evidence>
<feature type="transmembrane region" description="Helical" evidence="6">
    <location>
        <begin position="87"/>
        <end position="108"/>
    </location>
</feature>
<comment type="subcellular location">
    <subcellularLocation>
        <location evidence="1">Cell membrane</location>
        <topology evidence="1">Multi-pass membrane protein</topology>
    </subcellularLocation>
</comment>
<proteinExistence type="predicted"/>
<evidence type="ECO:0000256" key="4">
    <source>
        <dbReference type="ARBA" id="ARBA00022989"/>
    </source>
</evidence>
<gene>
    <name evidence="7" type="ORF">COS99_06995</name>
</gene>
<evidence type="ECO:0000313" key="8">
    <source>
        <dbReference type="Proteomes" id="UP000230052"/>
    </source>
</evidence>
<dbReference type="Pfam" id="PF01943">
    <property type="entry name" value="Polysacc_synt"/>
    <property type="match status" value="1"/>
</dbReference>
<feature type="transmembrane region" description="Helical" evidence="6">
    <location>
        <begin position="337"/>
        <end position="359"/>
    </location>
</feature>
<evidence type="ECO:0000256" key="2">
    <source>
        <dbReference type="ARBA" id="ARBA00022475"/>
    </source>
</evidence>
<feature type="transmembrane region" description="Helical" evidence="6">
    <location>
        <begin position="263"/>
        <end position="283"/>
    </location>
</feature>
<keyword evidence="5 6" id="KW-0472">Membrane</keyword>
<organism evidence="7 8">
    <name type="scientific">Candidatus Aquitaenariimonas noxiae</name>
    <dbReference type="NCBI Taxonomy" id="1974741"/>
    <lineage>
        <taxon>Bacteria</taxon>
        <taxon>Pseudomonadati</taxon>
        <taxon>Candidatus Omnitrophota</taxon>
        <taxon>Candidatus Aquitaenariimonas</taxon>
    </lineage>
</organism>
<dbReference type="Proteomes" id="UP000230052">
    <property type="component" value="Unassembled WGS sequence"/>
</dbReference>
<dbReference type="GO" id="GO:0005886">
    <property type="term" value="C:plasma membrane"/>
    <property type="evidence" value="ECO:0007669"/>
    <property type="project" value="UniProtKB-SubCell"/>
</dbReference>
<keyword evidence="2" id="KW-1003">Cell membrane</keyword>
<dbReference type="PANTHER" id="PTHR30250">
    <property type="entry name" value="PST FAMILY PREDICTED COLANIC ACID TRANSPORTER"/>
    <property type="match status" value="1"/>
</dbReference>
<feature type="transmembrane region" description="Helical" evidence="6">
    <location>
        <begin position="178"/>
        <end position="199"/>
    </location>
</feature>
<feature type="transmembrane region" description="Helical" evidence="6">
    <location>
        <begin position="120"/>
        <end position="138"/>
    </location>
</feature>
<feature type="transmembrane region" description="Helical" evidence="6">
    <location>
        <begin position="46"/>
        <end position="66"/>
    </location>
</feature>
<feature type="transmembrane region" description="Helical" evidence="6">
    <location>
        <begin position="393"/>
        <end position="410"/>
    </location>
</feature>
<keyword evidence="3 6" id="KW-0812">Transmembrane</keyword>
<dbReference type="InterPro" id="IPR002797">
    <property type="entry name" value="Polysacc_synth"/>
</dbReference>
<feature type="transmembrane region" description="Helical" evidence="6">
    <location>
        <begin position="422"/>
        <end position="455"/>
    </location>
</feature>
<evidence type="ECO:0000256" key="6">
    <source>
        <dbReference type="SAM" id="Phobius"/>
    </source>
</evidence>
<name>A0A2J0L3J1_9BACT</name>
<feature type="transmembrane region" description="Helical" evidence="6">
    <location>
        <begin position="21"/>
        <end position="40"/>
    </location>
</feature>
<keyword evidence="4 6" id="KW-1133">Transmembrane helix</keyword>
<comment type="caution">
    <text evidence="7">The sequence shown here is derived from an EMBL/GenBank/DDBJ whole genome shotgun (WGS) entry which is preliminary data.</text>
</comment>
<evidence type="ECO:0000313" key="7">
    <source>
        <dbReference type="EMBL" id="PIU41077.1"/>
    </source>
</evidence>